<dbReference type="AlphaFoldDB" id="A0A413DKU7"/>
<dbReference type="GO" id="GO:0032196">
    <property type="term" value="P:transposition"/>
    <property type="evidence" value="ECO:0007669"/>
    <property type="project" value="TreeGrafter"/>
</dbReference>
<dbReference type="GO" id="GO:0005829">
    <property type="term" value="C:cytosol"/>
    <property type="evidence" value="ECO:0007669"/>
    <property type="project" value="TreeGrafter"/>
</dbReference>
<organism evidence="2 3">
    <name type="scientific">Agathobacter rectalis</name>
    <dbReference type="NCBI Taxonomy" id="39491"/>
    <lineage>
        <taxon>Bacteria</taxon>
        <taxon>Bacillati</taxon>
        <taxon>Bacillota</taxon>
        <taxon>Clostridia</taxon>
        <taxon>Lachnospirales</taxon>
        <taxon>Lachnospiraceae</taxon>
        <taxon>Agathobacter</taxon>
    </lineage>
</organism>
<evidence type="ECO:0000313" key="3">
    <source>
        <dbReference type="Proteomes" id="UP000283683"/>
    </source>
</evidence>
<gene>
    <name evidence="2" type="ORF">DWV45_09300</name>
</gene>
<accession>A0A413DKU7</accession>
<dbReference type="InterPro" id="IPR025246">
    <property type="entry name" value="IS30-like_HTH"/>
</dbReference>
<evidence type="ECO:0000313" key="2">
    <source>
        <dbReference type="EMBL" id="RGW86806.1"/>
    </source>
</evidence>
<comment type="caution">
    <text evidence="2">The sequence shown here is derived from an EMBL/GenBank/DDBJ whole genome shotgun (WGS) entry which is preliminary data.</text>
</comment>
<reference evidence="2 3" key="1">
    <citation type="submission" date="2018-08" db="EMBL/GenBank/DDBJ databases">
        <title>A genome reference for cultivated species of the human gut microbiota.</title>
        <authorList>
            <person name="Zou Y."/>
            <person name="Xue W."/>
            <person name="Luo G."/>
        </authorList>
    </citation>
    <scope>NUCLEOTIDE SEQUENCE [LARGE SCALE GENOMIC DNA]</scope>
    <source>
        <strain evidence="2 3">AF06-19</strain>
    </source>
</reference>
<sequence length="319" mass="37526">MSKHLTLTDRAIIEKYLAQDMSFSFIAKRLNRSATTISREIKNHRCFVNGFRYTSNDCINYRSCLRRNICDQESIYTCSHRCKTCTEFDCKSLCSQCISAHCPLLDKPPYVCTRCPNEKTCKRNHAYYTAHRAHAEYVKELSSSRKGIRTSPERLLELNDLLMPLVNKGQSINHIFATHSDEIRLSKKTIYNYIDQSAFRVRNIDLPKKVRYKQRHSHEVLMKFDYQYRKGRTYTDFTSFMEQNPKLPIVEMDTVIGARNSGKVLLTILFRDTNFMLIFLLPDKSHQSVLHVFDKLTSLLGIELFRKLFPVRMRKHVIR</sequence>
<evidence type="ECO:0000259" key="1">
    <source>
        <dbReference type="Pfam" id="PF13936"/>
    </source>
</evidence>
<proteinExistence type="predicted"/>
<dbReference type="PANTHER" id="PTHR10948">
    <property type="entry name" value="TRANSPOSASE"/>
    <property type="match status" value="1"/>
</dbReference>
<protein>
    <submittedName>
        <fullName evidence="2">Helix-turn-helix domain-containing protein</fullName>
    </submittedName>
</protein>
<dbReference type="EMBL" id="QSAZ01000008">
    <property type="protein sequence ID" value="RGW86806.1"/>
    <property type="molecule type" value="Genomic_DNA"/>
</dbReference>
<name>A0A413DKU7_9FIRM</name>
<dbReference type="Pfam" id="PF13936">
    <property type="entry name" value="HTH_38"/>
    <property type="match status" value="1"/>
</dbReference>
<dbReference type="PANTHER" id="PTHR10948:SF23">
    <property type="entry name" value="TRANSPOSASE INSI FOR INSERTION SEQUENCE ELEMENT IS30A-RELATED"/>
    <property type="match status" value="1"/>
</dbReference>
<feature type="domain" description="Transposase IS30-like HTH" evidence="1">
    <location>
        <begin position="3"/>
        <end position="42"/>
    </location>
</feature>
<dbReference type="Proteomes" id="UP000283683">
    <property type="component" value="Unassembled WGS sequence"/>
</dbReference>
<dbReference type="GO" id="GO:0004803">
    <property type="term" value="F:transposase activity"/>
    <property type="evidence" value="ECO:0007669"/>
    <property type="project" value="TreeGrafter"/>
</dbReference>
<dbReference type="InterPro" id="IPR051917">
    <property type="entry name" value="Transposase-Integrase"/>
</dbReference>